<evidence type="ECO:0000313" key="2">
    <source>
        <dbReference type="EMBL" id="AKB42714.1"/>
    </source>
</evidence>
<dbReference type="AlphaFoldDB" id="A0A0E3Q0Q0"/>
<evidence type="ECO:0000313" key="3">
    <source>
        <dbReference type="Proteomes" id="UP000033096"/>
    </source>
</evidence>
<dbReference type="Proteomes" id="UP000033096">
    <property type="component" value="Chromosome"/>
</dbReference>
<protein>
    <recommendedName>
        <fullName evidence="4">DUF4367 domain-containing protein</fullName>
    </recommendedName>
</protein>
<accession>A0A0E3Q0Q0</accession>
<dbReference type="GeneID" id="24808810"/>
<sequence length="252" mass="26409">MKKMVALISALVVLMVAFSGCVGDNKSAVNGTEPNSSGENVNPAESTANVSELNESAVNVTEPSNSGANVGSADSTANTSEVNKPSGSGTDSSNSGSSTNTNSAENAADISKLETLPEGFTYVGHVSLNAADIKIDYNADNVSEVVGGSEGMYKYNESDFYIDVIELENSEATTNLIDAYKSSFKPLTEGSRFVDESFNGHSAVRIADYVTAGGTEVPRYTYIWSNENHVFVVTGSTADDSLVKQLAEATGY</sequence>
<feature type="region of interest" description="Disordered" evidence="1">
    <location>
        <begin position="28"/>
        <end position="106"/>
    </location>
</feature>
<organism evidence="2 3">
    <name type="scientific">Methanosarcina vacuolata Z-761</name>
    <dbReference type="NCBI Taxonomy" id="1434123"/>
    <lineage>
        <taxon>Archaea</taxon>
        <taxon>Methanobacteriati</taxon>
        <taxon>Methanobacteriota</taxon>
        <taxon>Stenosarchaea group</taxon>
        <taxon>Methanomicrobia</taxon>
        <taxon>Methanosarcinales</taxon>
        <taxon>Methanosarcinaceae</taxon>
        <taxon>Methanosarcina</taxon>
    </lineage>
</organism>
<reference evidence="2 3" key="1">
    <citation type="submission" date="2014-07" db="EMBL/GenBank/DDBJ databases">
        <title>Methanogenic archaea and the global carbon cycle.</title>
        <authorList>
            <person name="Henriksen J.R."/>
            <person name="Luke J."/>
            <person name="Reinhart S."/>
            <person name="Benedict M.N."/>
            <person name="Youngblut N.D."/>
            <person name="Metcalf M.E."/>
            <person name="Whitaker R.J."/>
            <person name="Metcalf W.W."/>
        </authorList>
    </citation>
    <scope>NUCLEOTIDE SEQUENCE [LARGE SCALE GENOMIC DNA]</scope>
    <source>
        <strain evidence="2 3">Z-761</strain>
    </source>
</reference>
<dbReference type="RefSeq" id="WP_156150934.1">
    <property type="nucleotide sequence ID" value="NZ_CP009520.1"/>
</dbReference>
<dbReference type="EMBL" id="CP009520">
    <property type="protein sequence ID" value="AKB42714.1"/>
    <property type="molecule type" value="Genomic_DNA"/>
</dbReference>
<evidence type="ECO:0000256" key="1">
    <source>
        <dbReference type="SAM" id="MobiDB-lite"/>
    </source>
</evidence>
<proteinExistence type="predicted"/>
<evidence type="ECO:0008006" key="4">
    <source>
        <dbReference type="Google" id="ProtNLM"/>
    </source>
</evidence>
<dbReference type="HOGENOM" id="CLU_096326_0_0_2"/>
<dbReference type="KEGG" id="mvc:MSVAZ_0445"/>
<feature type="compositionally biased region" description="Low complexity" evidence="1">
    <location>
        <begin position="86"/>
        <end position="103"/>
    </location>
</feature>
<name>A0A0E3Q0Q0_9EURY</name>
<gene>
    <name evidence="2" type="ORF">MSVAZ_0445</name>
</gene>
<dbReference type="PATRIC" id="fig|1434123.4.peg.476"/>
<dbReference type="PROSITE" id="PS51257">
    <property type="entry name" value="PROKAR_LIPOPROTEIN"/>
    <property type="match status" value="1"/>
</dbReference>
<feature type="compositionally biased region" description="Polar residues" evidence="1">
    <location>
        <begin position="28"/>
        <end position="85"/>
    </location>
</feature>
<keyword evidence="3" id="KW-1185">Reference proteome</keyword>